<gene>
    <name evidence="1" type="ORF">BDD14_5187</name>
</gene>
<keyword evidence="2" id="KW-1185">Reference proteome</keyword>
<dbReference type="EMBL" id="SHKW01000001">
    <property type="protein sequence ID" value="RZU43518.1"/>
    <property type="molecule type" value="Genomic_DNA"/>
</dbReference>
<name>A0A4Q7Z097_9BACT</name>
<evidence type="ECO:0000313" key="2">
    <source>
        <dbReference type="Proteomes" id="UP000292958"/>
    </source>
</evidence>
<organism evidence="1 2">
    <name type="scientific">Edaphobacter modestus</name>
    <dbReference type="NCBI Taxonomy" id="388466"/>
    <lineage>
        <taxon>Bacteria</taxon>
        <taxon>Pseudomonadati</taxon>
        <taxon>Acidobacteriota</taxon>
        <taxon>Terriglobia</taxon>
        <taxon>Terriglobales</taxon>
        <taxon>Acidobacteriaceae</taxon>
        <taxon>Edaphobacter</taxon>
    </lineage>
</organism>
<accession>A0A4Q7Z097</accession>
<dbReference type="AlphaFoldDB" id="A0A4Q7Z097"/>
<reference evidence="1 2" key="1">
    <citation type="submission" date="2019-02" db="EMBL/GenBank/DDBJ databases">
        <title>Genomic Encyclopedia of Archaeal and Bacterial Type Strains, Phase II (KMG-II): from individual species to whole genera.</title>
        <authorList>
            <person name="Goeker M."/>
        </authorList>
    </citation>
    <scope>NUCLEOTIDE SEQUENCE [LARGE SCALE GENOMIC DNA]</scope>
    <source>
        <strain evidence="1 2">DSM 18101</strain>
    </source>
</reference>
<comment type="caution">
    <text evidence="1">The sequence shown here is derived from an EMBL/GenBank/DDBJ whole genome shotgun (WGS) entry which is preliminary data.</text>
</comment>
<evidence type="ECO:0000313" key="1">
    <source>
        <dbReference type="EMBL" id="RZU43518.1"/>
    </source>
</evidence>
<sequence length="166" mass="16910">MEIKRCVVHGSGVVLLSVLSLTNDSSAQSKGSKNACPEANPAQLCNAGNTCGSASEPCVVDVKRTSSAASATAMTRNAKGNSLFCVKTGTTVQWKSTDKEVGFVVDLGTTSPFEPAGAIIGGSDRSVSVVARKAGCYKYSAGACKSGAIYGMCGTGYARLIIIEGN</sequence>
<protein>
    <submittedName>
        <fullName evidence="1">Uncharacterized protein</fullName>
    </submittedName>
</protein>
<dbReference type="Proteomes" id="UP000292958">
    <property type="component" value="Unassembled WGS sequence"/>
</dbReference>
<proteinExistence type="predicted"/>
<dbReference type="OrthoDB" id="119674at2"/>